<dbReference type="Proteomes" id="UP000823388">
    <property type="component" value="Chromosome 8N"/>
</dbReference>
<comment type="caution">
    <text evidence="2">The sequence shown here is derived from an EMBL/GenBank/DDBJ whole genome shotgun (WGS) entry which is preliminary data.</text>
</comment>
<organism evidence="2 3">
    <name type="scientific">Panicum virgatum</name>
    <name type="common">Blackwell switchgrass</name>
    <dbReference type="NCBI Taxonomy" id="38727"/>
    <lineage>
        <taxon>Eukaryota</taxon>
        <taxon>Viridiplantae</taxon>
        <taxon>Streptophyta</taxon>
        <taxon>Embryophyta</taxon>
        <taxon>Tracheophyta</taxon>
        <taxon>Spermatophyta</taxon>
        <taxon>Magnoliopsida</taxon>
        <taxon>Liliopsida</taxon>
        <taxon>Poales</taxon>
        <taxon>Poaceae</taxon>
        <taxon>PACMAD clade</taxon>
        <taxon>Panicoideae</taxon>
        <taxon>Panicodae</taxon>
        <taxon>Paniceae</taxon>
        <taxon>Panicinae</taxon>
        <taxon>Panicum</taxon>
        <taxon>Panicum sect. Hiantes</taxon>
    </lineage>
</organism>
<dbReference type="EMBL" id="CM029052">
    <property type="protein sequence ID" value="KAG2557661.1"/>
    <property type="molecule type" value="Genomic_DNA"/>
</dbReference>
<gene>
    <name evidence="2" type="ORF">PVAP13_8NG254102</name>
</gene>
<evidence type="ECO:0000313" key="3">
    <source>
        <dbReference type="Proteomes" id="UP000823388"/>
    </source>
</evidence>
<accession>A0A8T0P663</accession>
<evidence type="ECO:0000313" key="2">
    <source>
        <dbReference type="EMBL" id="KAG2557661.1"/>
    </source>
</evidence>
<dbReference type="AlphaFoldDB" id="A0A8T0P663"/>
<reference evidence="2" key="1">
    <citation type="submission" date="2020-05" db="EMBL/GenBank/DDBJ databases">
        <title>WGS assembly of Panicum virgatum.</title>
        <authorList>
            <person name="Lovell J.T."/>
            <person name="Jenkins J."/>
            <person name="Shu S."/>
            <person name="Juenger T.E."/>
            <person name="Schmutz J."/>
        </authorList>
    </citation>
    <scope>NUCLEOTIDE SEQUENCE</scope>
    <source>
        <strain evidence="2">AP13</strain>
    </source>
</reference>
<dbReference type="Pfam" id="PF22936">
    <property type="entry name" value="Pol_BBD"/>
    <property type="match status" value="1"/>
</dbReference>
<feature type="domain" description="Retrovirus-related Pol polyprotein from transposon TNT 1-94-like beta-barrel" evidence="1">
    <location>
        <begin position="26"/>
        <end position="105"/>
    </location>
</feature>
<keyword evidence="3" id="KW-1185">Reference proteome</keyword>
<evidence type="ECO:0000259" key="1">
    <source>
        <dbReference type="Pfam" id="PF22936"/>
    </source>
</evidence>
<name>A0A8T0P663_PANVG</name>
<sequence length="146" mass="15196">MMQGGTGGSSSNPVSADHAANNEAPFIVDSGASVHAAGNRALFSGDITAVPEMEGTELRMANGSTLTVEGSGTVRHDNIALHGVLFAPGLDINAVSVSKLGEQGYTVEFTRTTCFIRDVITGDLVGKGHLVEGLYELDFLEAPRAY</sequence>
<dbReference type="InterPro" id="IPR054722">
    <property type="entry name" value="PolX-like_BBD"/>
</dbReference>
<proteinExistence type="predicted"/>
<protein>
    <recommendedName>
        <fullName evidence="1">Retrovirus-related Pol polyprotein from transposon TNT 1-94-like beta-barrel domain-containing protein</fullName>
    </recommendedName>
</protein>